<evidence type="ECO:0000313" key="5">
    <source>
        <dbReference type="Proteomes" id="UP001521184"/>
    </source>
</evidence>
<keyword evidence="1" id="KW-0862">Zinc</keyword>
<feature type="domain" description="CCHC-type" evidence="3">
    <location>
        <begin position="240"/>
        <end position="255"/>
    </location>
</feature>
<feature type="compositionally biased region" description="Low complexity" evidence="2">
    <location>
        <begin position="222"/>
        <end position="237"/>
    </location>
</feature>
<feature type="compositionally biased region" description="Polar residues" evidence="2">
    <location>
        <begin position="36"/>
        <end position="48"/>
    </location>
</feature>
<organism evidence="4 5">
    <name type="scientific">Diplodia intermedia</name>
    <dbReference type="NCBI Taxonomy" id="856260"/>
    <lineage>
        <taxon>Eukaryota</taxon>
        <taxon>Fungi</taxon>
        <taxon>Dikarya</taxon>
        <taxon>Ascomycota</taxon>
        <taxon>Pezizomycotina</taxon>
        <taxon>Dothideomycetes</taxon>
        <taxon>Dothideomycetes incertae sedis</taxon>
        <taxon>Botryosphaeriales</taxon>
        <taxon>Botryosphaeriaceae</taxon>
        <taxon>Diplodia</taxon>
    </lineage>
</organism>
<dbReference type="PROSITE" id="PS50158">
    <property type="entry name" value="ZF_CCHC"/>
    <property type="match status" value="1"/>
</dbReference>
<comment type="caution">
    <text evidence="4">The sequence shown here is derived from an EMBL/GenBank/DDBJ whole genome shotgun (WGS) entry which is preliminary data.</text>
</comment>
<accession>A0ABR3TWE4</accession>
<keyword evidence="1" id="KW-0479">Metal-binding</keyword>
<evidence type="ECO:0000256" key="1">
    <source>
        <dbReference type="PROSITE-ProRule" id="PRU00047"/>
    </source>
</evidence>
<evidence type="ECO:0000256" key="2">
    <source>
        <dbReference type="SAM" id="MobiDB-lite"/>
    </source>
</evidence>
<reference evidence="4 5" key="1">
    <citation type="journal article" date="2023" name="Plant Dis.">
        <title>First Report of Diplodia intermedia Causing Canker and Dieback Diseases on Apple Trees in Canada.</title>
        <authorList>
            <person name="Ellouze W."/>
            <person name="Ilyukhin E."/>
            <person name="Sulman M."/>
            <person name="Ali S."/>
        </authorList>
    </citation>
    <scope>NUCLEOTIDE SEQUENCE [LARGE SCALE GENOMIC DNA]</scope>
    <source>
        <strain evidence="4 5">M45-28</strain>
    </source>
</reference>
<feature type="compositionally biased region" description="Acidic residues" evidence="2">
    <location>
        <begin position="158"/>
        <end position="174"/>
    </location>
</feature>
<dbReference type="Proteomes" id="UP001521184">
    <property type="component" value="Unassembled WGS sequence"/>
</dbReference>
<dbReference type="InterPro" id="IPR036875">
    <property type="entry name" value="Znf_CCHC_sf"/>
</dbReference>
<proteinExistence type="predicted"/>
<keyword evidence="5" id="KW-1185">Reference proteome</keyword>
<dbReference type="EMBL" id="JAKEKT020000018">
    <property type="protein sequence ID" value="KAL1645691.1"/>
    <property type="molecule type" value="Genomic_DNA"/>
</dbReference>
<feature type="compositionally biased region" description="Low complexity" evidence="2">
    <location>
        <begin position="59"/>
        <end position="69"/>
    </location>
</feature>
<dbReference type="InterPro" id="IPR001878">
    <property type="entry name" value="Znf_CCHC"/>
</dbReference>
<dbReference type="SUPFAM" id="SSF57756">
    <property type="entry name" value="Retrovirus zinc finger-like domains"/>
    <property type="match status" value="1"/>
</dbReference>
<gene>
    <name evidence="4" type="ORF">SLS58_003575</name>
</gene>
<feature type="compositionally biased region" description="Basic and acidic residues" evidence="2">
    <location>
        <begin position="175"/>
        <end position="200"/>
    </location>
</feature>
<protein>
    <recommendedName>
        <fullName evidence="3">CCHC-type domain-containing protein</fullName>
    </recommendedName>
</protein>
<evidence type="ECO:0000313" key="4">
    <source>
        <dbReference type="EMBL" id="KAL1645691.1"/>
    </source>
</evidence>
<feature type="compositionally biased region" description="Acidic residues" evidence="2">
    <location>
        <begin position="129"/>
        <end position="139"/>
    </location>
</feature>
<dbReference type="Gene3D" id="4.10.60.10">
    <property type="entry name" value="Zinc finger, CCHC-type"/>
    <property type="match status" value="1"/>
</dbReference>
<evidence type="ECO:0000259" key="3">
    <source>
        <dbReference type="PROSITE" id="PS50158"/>
    </source>
</evidence>
<feature type="region of interest" description="Disordered" evidence="2">
    <location>
        <begin position="96"/>
        <end position="237"/>
    </location>
</feature>
<name>A0ABR3TWE4_9PEZI</name>
<keyword evidence="1" id="KW-0863">Zinc-finger</keyword>
<sequence>MAPPNTTPKQASSRLLTMKARSFLSHGIIQFMQRAAASQSSPKESPSTPNGPPSKRQRTSAASSPATPSDLEAVNAAIAAEELKRTQAIDRAAAEAGETRWVLSFREPEKEARQRNPLRVVSAGYAALDNDDDSDEEDDRPQVGRMSFGKKPPKRDDDSESDEGSSSESDDDEDPAAKMIRETRRQAAKEKRTEKKKAQTEKAAQLAQERRNRSPHVKLNKLTSISNSGSGLSTSSNMECFACGKKGHAKVDCPNRKKRRN</sequence>
<feature type="region of interest" description="Disordered" evidence="2">
    <location>
        <begin position="33"/>
        <end position="72"/>
    </location>
</feature>